<dbReference type="Proteomes" id="UP001204953">
    <property type="component" value="Unassembled WGS sequence"/>
</dbReference>
<dbReference type="Gene3D" id="2.40.50.140">
    <property type="entry name" value="Nucleic acid-binding proteins"/>
    <property type="match status" value="3"/>
</dbReference>
<dbReference type="PANTHER" id="PTHR10724:SF7">
    <property type="entry name" value="SMALL RIBOSOMAL SUBUNIT PROTEIN BS1C"/>
    <property type="match status" value="1"/>
</dbReference>
<dbReference type="InterPro" id="IPR050437">
    <property type="entry name" value="Ribos_protein_bS1-like"/>
</dbReference>
<comment type="function">
    <text evidence="4">Binds mRNA; thus facilitating recognition of the initiation point. It is needed to translate mRNA with a short Shine-Dalgarno (SD) purine-rich sequence.</text>
</comment>
<dbReference type="EMBL" id="JAMZMM010000201">
    <property type="protein sequence ID" value="MCP2730440.1"/>
    <property type="molecule type" value="Genomic_DNA"/>
</dbReference>
<evidence type="ECO:0000256" key="3">
    <source>
        <dbReference type="ARBA" id="ARBA00023274"/>
    </source>
</evidence>
<dbReference type="FunFam" id="2.40.50.140:FF:000103">
    <property type="entry name" value="protein RRP5 homolog"/>
    <property type="match status" value="1"/>
</dbReference>
<keyword evidence="3" id="KW-0687">Ribonucleoprotein</keyword>
<dbReference type="GO" id="GO:0003729">
    <property type="term" value="F:mRNA binding"/>
    <property type="evidence" value="ECO:0007669"/>
    <property type="project" value="TreeGrafter"/>
</dbReference>
<dbReference type="RefSeq" id="WP_254013198.1">
    <property type="nucleotide sequence ID" value="NZ_JAMZMM010000201.1"/>
</dbReference>
<gene>
    <name evidence="6" type="ORF">NJ959_18595</name>
</gene>
<feature type="domain" description="S1 motif" evidence="5">
    <location>
        <begin position="34"/>
        <end position="103"/>
    </location>
</feature>
<dbReference type="GO" id="GO:0006412">
    <property type="term" value="P:translation"/>
    <property type="evidence" value="ECO:0007669"/>
    <property type="project" value="TreeGrafter"/>
</dbReference>
<proteinExistence type="inferred from homology"/>
<dbReference type="SMART" id="SM00316">
    <property type="entry name" value="S1"/>
    <property type="match status" value="3"/>
</dbReference>
<dbReference type="GO" id="GO:0005840">
    <property type="term" value="C:ribosome"/>
    <property type="evidence" value="ECO:0007669"/>
    <property type="project" value="UniProtKB-KW"/>
</dbReference>
<dbReference type="InterPro" id="IPR003029">
    <property type="entry name" value="S1_domain"/>
</dbReference>
<name>A0AAE3KNE7_9CYAN</name>
<dbReference type="GO" id="GO:0003735">
    <property type="term" value="F:structural constituent of ribosome"/>
    <property type="evidence" value="ECO:0007669"/>
    <property type="project" value="TreeGrafter"/>
</dbReference>
<evidence type="ECO:0000313" key="7">
    <source>
        <dbReference type="Proteomes" id="UP001204953"/>
    </source>
</evidence>
<dbReference type="PRINTS" id="PR00681">
    <property type="entry name" value="RIBOSOMALS1"/>
</dbReference>
<keyword evidence="2" id="KW-0689">Ribosomal protein</keyword>
<organism evidence="6 7">
    <name type="scientific">Limnofasciculus baicalensis BBK-W-15</name>
    <dbReference type="NCBI Taxonomy" id="2699891"/>
    <lineage>
        <taxon>Bacteria</taxon>
        <taxon>Bacillati</taxon>
        <taxon>Cyanobacteriota</taxon>
        <taxon>Cyanophyceae</taxon>
        <taxon>Coleofasciculales</taxon>
        <taxon>Coleofasciculaceae</taxon>
        <taxon>Limnofasciculus</taxon>
        <taxon>Limnofasciculus baicalensis</taxon>
    </lineage>
</organism>
<reference evidence="6" key="1">
    <citation type="submission" date="2022-06" db="EMBL/GenBank/DDBJ databases">
        <title>New cyanobacteria of genus Symplocastrum in benthos of Lake Baikal.</title>
        <authorList>
            <person name="Sorokovikova E."/>
            <person name="Tikhonova I."/>
            <person name="Krasnopeev A."/>
            <person name="Evseev P."/>
            <person name="Gladkikh A."/>
            <person name="Belykh O."/>
        </authorList>
    </citation>
    <scope>NUCLEOTIDE SEQUENCE</scope>
    <source>
        <strain evidence="6">BBK-W-15</strain>
    </source>
</reference>
<feature type="domain" description="S1 motif" evidence="5">
    <location>
        <begin position="199"/>
        <end position="267"/>
    </location>
</feature>
<evidence type="ECO:0000256" key="2">
    <source>
        <dbReference type="ARBA" id="ARBA00022980"/>
    </source>
</evidence>
<evidence type="ECO:0000256" key="1">
    <source>
        <dbReference type="ARBA" id="ARBA00006767"/>
    </source>
</evidence>
<protein>
    <submittedName>
        <fullName evidence="6">S1 RNA-binding domain-containing protein</fullName>
    </submittedName>
</protein>
<dbReference type="Pfam" id="PF00575">
    <property type="entry name" value="S1"/>
    <property type="match status" value="3"/>
</dbReference>
<evidence type="ECO:0000259" key="5">
    <source>
        <dbReference type="PROSITE" id="PS50126"/>
    </source>
</evidence>
<comment type="similarity">
    <text evidence="1">Belongs to the bacterial ribosomal protein bS1 family.</text>
</comment>
<dbReference type="InterPro" id="IPR035104">
    <property type="entry name" value="Ribosomal_protein_S1-like"/>
</dbReference>
<dbReference type="PROSITE" id="PS50126">
    <property type="entry name" value="S1"/>
    <property type="match status" value="3"/>
</dbReference>
<comment type="caution">
    <text evidence="6">The sequence shown here is derived from an EMBL/GenBank/DDBJ whole genome shotgun (WGS) entry which is preliminary data.</text>
</comment>
<feature type="domain" description="S1 motif" evidence="5">
    <location>
        <begin position="121"/>
        <end position="185"/>
    </location>
</feature>
<dbReference type="GO" id="GO:1990904">
    <property type="term" value="C:ribonucleoprotein complex"/>
    <property type="evidence" value="ECO:0007669"/>
    <property type="project" value="UniProtKB-KW"/>
</dbReference>
<dbReference type="AlphaFoldDB" id="A0AAE3KNE7"/>
<keyword evidence="7" id="KW-1185">Reference proteome</keyword>
<dbReference type="CDD" id="cd04465">
    <property type="entry name" value="S1_RPS1_repeat_ec2_hs2"/>
    <property type="match status" value="1"/>
</dbReference>
<dbReference type="PANTHER" id="PTHR10724">
    <property type="entry name" value="30S RIBOSOMAL PROTEIN S1"/>
    <property type="match status" value="1"/>
</dbReference>
<sequence>MNSKKTPAQTSNLSFSMDDFAKALEAQDYGFKKGEVVRGKVHNYETNGAYVDIGGKSLAYIPGNEISANSSVDWTEAMPLNEEMDFFIIREEDADGQVTVSLRQLEIKKLWDEVAVLQESGKSLQVRVSGVNKGGVTVDFRGLRGFVPRSHLREREKLESLIGQVLTVTILEGDRDRNKLVVSQREASRAESFSQLELGQLVEGKVASIKPFGVFVDLEGITGLLHIKQVSQSMVASLTTVFQIGQIIKAVIINLDEGQGRISLSTRVLENHPGEMLENMSDVMDSADARAERARKKLLQE</sequence>
<dbReference type="InterPro" id="IPR012340">
    <property type="entry name" value="NA-bd_OB-fold"/>
</dbReference>
<evidence type="ECO:0000256" key="4">
    <source>
        <dbReference type="ARBA" id="ARBA00025604"/>
    </source>
</evidence>
<evidence type="ECO:0000313" key="6">
    <source>
        <dbReference type="EMBL" id="MCP2730440.1"/>
    </source>
</evidence>
<accession>A0AAE3KNE7</accession>
<dbReference type="SUPFAM" id="SSF50249">
    <property type="entry name" value="Nucleic acid-binding proteins"/>
    <property type="match status" value="3"/>
</dbReference>